<name>A0ABQ3V6E0_9CHLR</name>
<protein>
    <submittedName>
        <fullName evidence="1">Uncharacterized protein</fullName>
    </submittedName>
</protein>
<evidence type="ECO:0000313" key="2">
    <source>
        <dbReference type="Proteomes" id="UP000654345"/>
    </source>
</evidence>
<gene>
    <name evidence="1" type="ORF">KSB_92760</name>
</gene>
<evidence type="ECO:0000313" key="1">
    <source>
        <dbReference type="EMBL" id="GHO60801.1"/>
    </source>
</evidence>
<keyword evidence="2" id="KW-1185">Reference proteome</keyword>
<reference evidence="1 2" key="1">
    <citation type="journal article" date="2021" name="Int. J. Syst. Evol. Microbiol.">
        <title>Reticulibacter mediterranei gen. nov., sp. nov., within the new family Reticulibacteraceae fam. nov., and Ktedonospora formicarum gen. nov., sp. nov., Ktedonobacter robiniae sp. nov., Dictyobacter formicarum sp. nov. and Dictyobacter arantiisoli sp. nov., belonging to the class Ktedonobacteria.</title>
        <authorList>
            <person name="Yabe S."/>
            <person name="Zheng Y."/>
            <person name="Wang C.M."/>
            <person name="Sakai Y."/>
            <person name="Abe K."/>
            <person name="Yokota A."/>
            <person name="Donadio S."/>
            <person name="Cavaletti L."/>
            <person name="Monciardini P."/>
        </authorList>
    </citation>
    <scope>NUCLEOTIDE SEQUENCE [LARGE SCALE GENOMIC DNA]</scope>
    <source>
        <strain evidence="1 2">SOSP1-30</strain>
    </source>
</reference>
<proteinExistence type="predicted"/>
<organism evidence="1 2">
    <name type="scientific">Ktedonobacter robiniae</name>
    <dbReference type="NCBI Taxonomy" id="2778365"/>
    <lineage>
        <taxon>Bacteria</taxon>
        <taxon>Bacillati</taxon>
        <taxon>Chloroflexota</taxon>
        <taxon>Ktedonobacteria</taxon>
        <taxon>Ktedonobacterales</taxon>
        <taxon>Ktedonobacteraceae</taxon>
        <taxon>Ktedonobacter</taxon>
    </lineage>
</organism>
<comment type="caution">
    <text evidence="1">The sequence shown here is derived from an EMBL/GenBank/DDBJ whole genome shotgun (WGS) entry which is preliminary data.</text>
</comment>
<sequence>MTPKHQEIIDTTLQAIQARERQYHRALSLPPEEPFCTRSVEELRASLLGQKLCWIAEYVEGYPAAVQPERREQEWG</sequence>
<accession>A0ABQ3V6E0</accession>
<dbReference type="EMBL" id="BNJG01000006">
    <property type="protein sequence ID" value="GHO60801.1"/>
    <property type="molecule type" value="Genomic_DNA"/>
</dbReference>
<dbReference type="Proteomes" id="UP000654345">
    <property type="component" value="Unassembled WGS sequence"/>
</dbReference>